<dbReference type="GO" id="GO:0005737">
    <property type="term" value="C:cytoplasm"/>
    <property type="evidence" value="ECO:0007669"/>
    <property type="project" value="InterPro"/>
</dbReference>
<gene>
    <name evidence="4" type="ORF">SAMN02745152_00459</name>
</gene>
<dbReference type="RefSeq" id="WP_078930219.1">
    <property type="nucleotide sequence ID" value="NZ_CAMEQG010000012.1"/>
</dbReference>
<dbReference type="AlphaFoldDB" id="A0A1T4LBL6"/>
<evidence type="ECO:0000256" key="1">
    <source>
        <dbReference type="ARBA" id="ARBA00023054"/>
    </source>
</evidence>
<name>A0A1T4LBL6_9SPIR</name>
<dbReference type="GO" id="GO:0043093">
    <property type="term" value="P:FtsZ-dependent cytokinesis"/>
    <property type="evidence" value="ECO:0007669"/>
    <property type="project" value="InterPro"/>
</dbReference>
<feature type="compositionally biased region" description="Polar residues" evidence="3">
    <location>
        <begin position="85"/>
        <end position="123"/>
    </location>
</feature>
<feature type="coiled-coil region" evidence="2">
    <location>
        <begin position="7"/>
        <end position="48"/>
    </location>
</feature>
<evidence type="ECO:0000313" key="4">
    <source>
        <dbReference type="EMBL" id="SJZ51894.1"/>
    </source>
</evidence>
<dbReference type="OrthoDB" id="363240at2"/>
<organism evidence="4 5">
    <name type="scientific">Treponema berlinense</name>
    <dbReference type="NCBI Taxonomy" id="225004"/>
    <lineage>
        <taxon>Bacteria</taxon>
        <taxon>Pseudomonadati</taxon>
        <taxon>Spirochaetota</taxon>
        <taxon>Spirochaetia</taxon>
        <taxon>Spirochaetales</taxon>
        <taxon>Treponemataceae</taxon>
        <taxon>Treponema</taxon>
    </lineage>
</organism>
<feature type="compositionally biased region" description="Polar residues" evidence="3">
    <location>
        <begin position="130"/>
        <end position="145"/>
    </location>
</feature>
<accession>A0A1T4LBL6</accession>
<feature type="compositionally biased region" description="Polar residues" evidence="3">
    <location>
        <begin position="156"/>
        <end position="167"/>
    </location>
</feature>
<protein>
    <recommendedName>
        <fullName evidence="6">Cell division protein ZapB</fullName>
    </recommendedName>
</protein>
<proteinExistence type="predicted"/>
<reference evidence="4 5" key="1">
    <citation type="submission" date="2017-02" db="EMBL/GenBank/DDBJ databases">
        <authorList>
            <person name="Peterson S.W."/>
        </authorList>
    </citation>
    <scope>NUCLEOTIDE SEQUENCE [LARGE SCALE GENOMIC DNA]</scope>
    <source>
        <strain evidence="4 5">ATCC BAA-909</strain>
    </source>
</reference>
<evidence type="ECO:0000313" key="5">
    <source>
        <dbReference type="Proteomes" id="UP000190395"/>
    </source>
</evidence>
<keyword evidence="1 2" id="KW-0175">Coiled coil</keyword>
<keyword evidence="5" id="KW-1185">Reference proteome</keyword>
<sequence length="167" mass="18415">MISLDQVILLEEKVENAVAKIVQLNAENAALRRKCAELTNALSAKTEQFSSFQTDQGKIEEGILKALERLNAVENAVHTATAAVQASVQKQPQMPVQQADKTTEQASVQNHSEQKNTENNSIQEEPAQHSFDTATPVQAQQPEQENSVKNEESSETPETIQPSFDIF</sequence>
<dbReference type="Proteomes" id="UP000190395">
    <property type="component" value="Unassembled WGS sequence"/>
</dbReference>
<evidence type="ECO:0000256" key="2">
    <source>
        <dbReference type="SAM" id="Coils"/>
    </source>
</evidence>
<dbReference type="EMBL" id="FUXC01000002">
    <property type="protein sequence ID" value="SJZ51894.1"/>
    <property type="molecule type" value="Genomic_DNA"/>
</dbReference>
<dbReference type="GeneID" id="303366729"/>
<dbReference type="Pfam" id="PF06005">
    <property type="entry name" value="ZapB"/>
    <property type="match status" value="1"/>
</dbReference>
<dbReference type="STRING" id="225004.SAMN02745152_00459"/>
<dbReference type="InterPro" id="IPR009252">
    <property type="entry name" value="Cell_div_ZapB"/>
</dbReference>
<dbReference type="GO" id="GO:0090529">
    <property type="term" value="P:cell septum assembly"/>
    <property type="evidence" value="ECO:0007669"/>
    <property type="project" value="InterPro"/>
</dbReference>
<evidence type="ECO:0000256" key="3">
    <source>
        <dbReference type="SAM" id="MobiDB-lite"/>
    </source>
</evidence>
<feature type="region of interest" description="Disordered" evidence="3">
    <location>
        <begin position="85"/>
        <end position="167"/>
    </location>
</feature>
<evidence type="ECO:0008006" key="6">
    <source>
        <dbReference type="Google" id="ProtNLM"/>
    </source>
</evidence>